<gene>
    <name evidence="1" type="ORF">GCM10008938_25210</name>
</gene>
<proteinExistence type="predicted"/>
<name>A0ABQ2D2E8_9DEIO</name>
<accession>A0ABQ2D2E8</accession>
<dbReference type="EMBL" id="BMOD01000008">
    <property type="protein sequence ID" value="GGJ38053.1"/>
    <property type="molecule type" value="Genomic_DNA"/>
</dbReference>
<keyword evidence="2" id="KW-1185">Reference proteome</keyword>
<sequence>MITLGLGVCGLAQAQTVVEMTALPGTQLTGTLQSTSTITNMTVDVQPKPNVRITSQALEDYRKSFGAGLNPPATTTQNIPATLQVLEDREDGGIPVQMNMDIPMGAGKDPLKFSARTIYYPDGTVKIEFDEVSDPTFQKMLGGMKDLVNNPQLQAIYNKPWTPGESLNQSVSLPFEQFTEGLPYRLTGNFNMNTTTTYVQRGASQEYIFQVNGSSGLTEIRALDDKNNIVMKIFMDQVKVSGENRISEDGLPLFQKTSQSMKMTLIMNMPQVPVIVKTSMNLAVDQTIRWQTVLQ</sequence>
<organism evidence="1 2">
    <name type="scientific">Deinococcus roseus</name>
    <dbReference type="NCBI Taxonomy" id="392414"/>
    <lineage>
        <taxon>Bacteria</taxon>
        <taxon>Thermotogati</taxon>
        <taxon>Deinococcota</taxon>
        <taxon>Deinococci</taxon>
        <taxon>Deinococcales</taxon>
        <taxon>Deinococcaceae</taxon>
        <taxon>Deinococcus</taxon>
    </lineage>
</organism>
<evidence type="ECO:0000313" key="1">
    <source>
        <dbReference type="EMBL" id="GGJ38053.1"/>
    </source>
</evidence>
<protein>
    <submittedName>
        <fullName evidence="1">Uncharacterized protein</fullName>
    </submittedName>
</protein>
<evidence type="ECO:0000313" key="2">
    <source>
        <dbReference type="Proteomes" id="UP000632222"/>
    </source>
</evidence>
<reference evidence="2" key="1">
    <citation type="journal article" date="2019" name="Int. J. Syst. Evol. Microbiol.">
        <title>The Global Catalogue of Microorganisms (GCM) 10K type strain sequencing project: providing services to taxonomists for standard genome sequencing and annotation.</title>
        <authorList>
            <consortium name="The Broad Institute Genomics Platform"/>
            <consortium name="The Broad Institute Genome Sequencing Center for Infectious Disease"/>
            <person name="Wu L."/>
            <person name="Ma J."/>
        </authorList>
    </citation>
    <scope>NUCLEOTIDE SEQUENCE [LARGE SCALE GENOMIC DNA]</scope>
    <source>
        <strain evidence="2">JCM 14370</strain>
    </source>
</reference>
<dbReference type="Proteomes" id="UP000632222">
    <property type="component" value="Unassembled WGS sequence"/>
</dbReference>
<comment type="caution">
    <text evidence="1">The sequence shown here is derived from an EMBL/GenBank/DDBJ whole genome shotgun (WGS) entry which is preliminary data.</text>
</comment>